<dbReference type="SUPFAM" id="SSF50814">
    <property type="entry name" value="Lipocalins"/>
    <property type="match status" value="1"/>
</dbReference>
<feature type="signal peptide" evidence="1">
    <location>
        <begin position="1"/>
        <end position="20"/>
    </location>
</feature>
<dbReference type="Gene3D" id="2.40.128.20">
    <property type="match status" value="1"/>
</dbReference>
<sequence length="175" mass="19654">MDCKFAVVAFCLFSVGYVDATTYDVWDLLSGNDDRFYLVSRSYSRDNNECAYMKRKSQDDGNHELQTEMSHRKAGHESFEAPSTYTVTVKGSEMTVRAQTGSEGVTYELVYSDGNGCNILKGKTAHVTDKCELWAPPQKVEHAQEVACSKKFEELCKEVKETPYNEGCQIPETGN</sequence>
<evidence type="ECO:0000313" key="2">
    <source>
        <dbReference type="EMBL" id="MBY06045.1"/>
    </source>
</evidence>
<protein>
    <submittedName>
        <fullName evidence="2">Putative salivary secreted lipocalin</fullName>
    </submittedName>
</protein>
<dbReference type="AlphaFoldDB" id="A0A2R5L995"/>
<dbReference type="Pfam" id="PF02098">
    <property type="entry name" value="His_binding"/>
    <property type="match status" value="1"/>
</dbReference>
<keyword evidence="1" id="KW-0732">Signal</keyword>
<dbReference type="InterPro" id="IPR002970">
    <property type="entry name" value="Tick_his-bd"/>
</dbReference>
<proteinExistence type="predicted"/>
<feature type="chain" id="PRO_5015348444" evidence="1">
    <location>
        <begin position="21"/>
        <end position="175"/>
    </location>
</feature>
<dbReference type="EMBL" id="GGLE01001919">
    <property type="protein sequence ID" value="MBY06045.1"/>
    <property type="molecule type" value="Transcribed_RNA"/>
</dbReference>
<organism evidence="2">
    <name type="scientific">Ornithodoros turicata</name>
    <dbReference type="NCBI Taxonomy" id="34597"/>
    <lineage>
        <taxon>Eukaryota</taxon>
        <taxon>Metazoa</taxon>
        <taxon>Ecdysozoa</taxon>
        <taxon>Arthropoda</taxon>
        <taxon>Chelicerata</taxon>
        <taxon>Arachnida</taxon>
        <taxon>Acari</taxon>
        <taxon>Parasitiformes</taxon>
        <taxon>Ixodida</taxon>
        <taxon>Ixodoidea</taxon>
        <taxon>Argasidae</taxon>
        <taxon>Ornithodorinae</taxon>
        <taxon>Ornithodoros</taxon>
    </lineage>
</organism>
<evidence type="ECO:0000256" key="1">
    <source>
        <dbReference type="SAM" id="SignalP"/>
    </source>
</evidence>
<dbReference type="InterPro" id="IPR012674">
    <property type="entry name" value="Calycin"/>
</dbReference>
<name>A0A2R5L995_9ACAR</name>
<dbReference type="GO" id="GO:0030682">
    <property type="term" value="P:symbiont-mediated perturbation of host defenses"/>
    <property type="evidence" value="ECO:0007669"/>
    <property type="project" value="InterPro"/>
</dbReference>
<reference evidence="2" key="1">
    <citation type="submission" date="2018-03" db="EMBL/GenBank/DDBJ databases">
        <title>The relapsing fever spirochete Borrelia turicatae persists in the highly oxidative environment of its soft-bodied tick vector.</title>
        <authorList>
            <person name="Bourret T.J."/>
            <person name="Boyle W.K."/>
            <person name="Valenzuela J.G."/>
            <person name="Oliveira F."/>
            <person name="Lopez J.E."/>
        </authorList>
    </citation>
    <scope>NUCLEOTIDE SEQUENCE</scope>
    <source>
        <strain evidence="2">Kansas strain/isolate</strain>
        <tissue evidence="2">Salivary glands</tissue>
    </source>
</reference>
<dbReference type="GO" id="GO:0043176">
    <property type="term" value="F:amine binding"/>
    <property type="evidence" value="ECO:0007669"/>
    <property type="project" value="InterPro"/>
</dbReference>
<accession>A0A2R5L995</accession>